<dbReference type="Pfam" id="PF02826">
    <property type="entry name" value="2-Hacid_dh_C"/>
    <property type="match status" value="1"/>
</dbReference>
<dbReference type="InterPro" id="IPR006140">
    <property type="entry name" value="D-isomer_DH_NAD-bd"/>
</dbReference>
<proteinExistence type="predicted"/>
<dbReference type="InterPro" id="IPR029752">
    <property type="entry name" value="D-isomer_DH_CS1"/>
</dbReference>
<name>A0ABV5JH39_9RHOB</name>
<dbReference type="PANTHER" id="PTHR43333:SF1">
    <property type="entry name" value="D-ISOMER SPECIFIC 2-HYDROXYACID DEHYDROGENASE NAD-BINDING DOMAIN-CONTAINING PROTEIN"/>
    <property type="match status" value="1"/>
</dbReference>
<dbReference type="Gene3D" id="3.40.50.720">
    <property type="entry name" value="NAD(P)-binding Rossmann-like Domain"/>
    <property type="match status" value="2"/>
</dbReference>
<gene>
    <name evidence="4" type="ORF">ACFFUT_13415</name>
</gene>
<dbReference type="EMBL" id="JBHMEA010000043">
    <property type="protein sequence ID" value="MFB9232785.1"/>
    <property type="molecule type" value="Genomic_DNA"/>
</dbReference>
<dbReference type="PANTHER" id="PTHR43333">
    <property type="entry name" value="2-HACID_DH_C DOMAIN-CONTAINING PROTEIN"/>
    <property type="match status" value="1"/>
</dbReference>
<evidence type="ECO:0000313" key="5">
    <source>
        <dbReference type="Proteomes" id="UP001589683"/>
    </source>
</evidence>
<evidence type="ECO:0000256" key="1">
    <source>
        <dbReference type="ARBA" id="ARBA00023002"/>
    </source>
</evidence>
<dbReference type="InterPro" id="IPR036291">
    <property type="entry name" value="NAD(P)-bd_dom_sf"/>
</dbReference>
<keyword evidence="5" id="KW-1185">Reference proteome</keyword>
<evidence type="ECO:0000256" key="2">
    <source>
        <dbReference type="ARBA" id="ARBA00023027"/>
    </source>
</evidence>
<dbReference type="RefSeq" id="WP_213890680.1">
    <property type="nucleotide sequence ID" value="NZ_JAGFNU010000013.1"/>
</dbReference>
<keyword evidence="2" id="KW-0520">NAD</keyword>
<comment type="caution">
    <text evidence="4">The sequence shown here is derived from an EMBL/GenBank/DDBJ whole genome shotgun (WGS) entry which is preliminary data.</text>
</comment>
<dbReference type="Proteomes" id="UP001589683">
    <property type="component" value="Unassembled WGS sequence"/>
</dbReference>
<dbReference type="PROSITE" id="PS00065">
    <property type="entry name" value="D_2_HYDROXYACID_DH_1"/>
    <property type="match status" value="1"/>
</dbReference>
<dbReference type="SUPFAM" id="SSF51735">
    <property type="entry name" value="NAD(P)-binding Rossmann-fold domains"/>
    <property type="match status" value="1"/>
</dbReference>
<keyword evidence="1" id="KW-0560">Oxidoreductase</keyword>
<protein>
    <submittedName>
        <fullName evidence="4">2-hydroxyacid dehydrogenase</fullName>
    </submittedName>
</protein>
<feature type="domain" description="D-isomer specific 2-hydroxyacid dehydrogenase NAD-binding" evidence="3">
    <location>
        <begin position="120"/>
        <end position="275"/>
    </location>
</feature>
<accession>A0ABV5JH39</accession>
<evidence type="ECO:0000313" key="4">
    <source>
        <dbReference type="EMBL" id="MFB9232785.1"/>
    </source>
</evidence>
<sequence length="310" mass="33857">MIHIYFAAKDVRWDEYEAPLRKALDEKGLSYSLSDKCDDPSIIDYIVYAPNGPLKDFSPFSRAKAVLSLWAGVEDVVGNPTLKIPLARMVDSGLSEGMVEWVTGHVLRHHLGMDLHIHGQDGVWRDYVPPLARTRTVGILGLGALGQACGEALSALNFNVLGWSKSKKQLDNITCHSGEEGLKTVLRSSEILVLLLPKTPETENILNIETLALMPKGAKIINPGRGPLINDDALLAALDSGQTGHATLDVFRIEPLPADHPYWAHPNVTVTPHIASETRSDTASQVIAENIRRGEAGLPYLHLVNRTAGY</sequence>
<evidence type="ECO:0000259" key="3">
    <source>
        <dbReference type="Pfam" id="PF02826"/>
    </source>
</evidence>
<dbReference type="CDD" id="cd12164">
    <property type="entry name" value="GDH_like_2"/>
    <property type="match status" value="1"/>
</dbReference>
<reference evidence="4 5" key="1">
    <citation type="submission" date="2024-09" db="EMBL/GenBank/DDBJ databases">
        <authorList>
            <person name="Sun Q."/>
            <person name="Mori K."/>
        </authorList>
    </citation>
    <scope>NUCLEOTIDE SEQUENCE [LARGE SCALE GENOMIC DNA]</scope>
    <source>
        <strain evidence="4 5">CECT 8726</strain>
    </source>
</reference>
<organism evidence="4 5">
    <name type="scientific">Pseudohalocynthiibacter aestuariivivens</name>
    <dbReference type="NCBI Taxonomy" id="1591409"/>
    <lineage>
        <taxon>Bacteria</taxon>
        <taxon>Pseudomonadati</taxon>
        <taxon>Pseudomonadota</taxon>
        <taxon>Alphaproteobacteria</taxon>
        <taxon>Rhodobacterales</taxon>
        <taxon>Paracoccaceae</taxon>
        <taxon>Pseudohalocynthiibacter</taxon>
    </lineage>
</organism>